<feature type="chain" id="PRO_5002429145" description="DUF1318 domain-containing protein" evidence="1">
    <location>
        <begin position="26"/>
        <end position="126"/>
    </location>
</feature>
<evidence type="ECO:0000256" key="1">
    <source>
        <dbReference type="SAM" id="SignalP"/>
    </source>
</evidence>
<evidence type="ECO:0008006" key="4">
    <source>
        <dbReference type="Google" id="ProtNLM"/>
    </source>
</evidence>
<dbReference type="AlphaFoldDB" id="A0A0E9MLG8"/>
<dbReference type="InterPro" id="IPR008309">
    <property type="entry name" value="YdbL"/>
</dbReference>
<proteinExistence type="predicted"/>
<protein>
    <recommendedName>
        <fullName evidence="4">DUF1318 domain-containing protein</fullName>
    </recommendedName>
</protein>
<comment type="caution">
    <text evidence="2">The sequence shown here is derived from an EMBL/GenBank/DDBJ whole genome shotgun (WGS) entry which is preliminary data.</text>
</comment>
<name>A0A0E9MLG8_9SPHN</name>
<dbReference type="STRING" id="1219043.SCH01S_01_01280"/>
<evidence type="ECO:0000313" key="3">
    <source>
        <dbReference type="Proteomes" id="UP000033202"/>
    </source>
</evidence>
<dbReference type="OrthoDB" id="7474881at2"/>
<dbReference type="Pfam" id="PF07027">
    <property type="entry name" value="DUF1318"/>
    <property type="match status" value="1"/>
</dbReference>
<organism evidence="2 3">
    <name type="scientific">Sphingomonas changbaiensis NBRC 104936</name>
    <dbReference type="NCBI Taxonomy" id="1219043"/>
    <lineage>
        <taxon>Bacteria</taxon>
        <taxon>Pseudomonadati</taxon>
        <taxon>Pseudomonadota</taxon>
        <taxon>Alphaproteobacteria</taxon>
        <taxon>Sphingomonadales</taxon>
        <taxon>Sphingomonadaceae</taxon>
        <taxon>Sphingomonas</taxon>
    </lineage>
</organism>
<accession>A0A0E9MLG8</accession>
<feature type="signal peptide" evidence="1">
    <location>
        <begin position="1"/>
        <end position="25"/>
    </location>
</feature>
<keyword evidence="3" id="KW-1185">Reference proteome</keyword>
<dbReference type="RefSeq" id="WP_046346805.1">
    <property type="nucleotide sequence ID" value="NZ_BBWU01000001.1"/>
</dbReference>
<gene>
    <name evidence="2" type="ORF">SCH01S_01_01280</name>
</gene>
<evidence type="ECO:0000313" key="2">
    <source>
        <dbReference type="EMBL" id="GAO37965.1"/>
    </source>
</evidence>
<dbReference type="Proteomes" id="UP000033202">
    <property type="component" value="Unassembled WGS sequence"/>
</dbReference>
<reference evidence="2 3" key="1">
    <citation type="submission" date="2015-04" db="EMBL/GenBank/DDBJ databases">
        <title>Whole genome shotgun sequence of Sphingomonas changbaiensis NBRC 104936.</title>
        <authorList>
            <person name="Katano-Makiyama Y."/>
            <person name="Hosoyama A."/>
            <person name="Hashimoto M."/>
            <person name="Noguchi M."/>
            <person name="Tsuchikane K."/>
            <person name="Ohji S."/>
            <person name="Yamazoe A."/>
            <person name="Ichikawa N."/>
            <person name="Kimura A."/>
            <person name="Fujita N."/>
        </authorList>
    </citation>
    <scope>NUCLEOTIDE SEQUENCE [LARGE SCALE GENOMIC DNA]</scope>
    <source>
        <strain evidence="2 3">NBRC 104936</strain>
    </source>
</reference>
<sequence length="126" mass="12562">MTRRGKLILGGLGVALLGLAGAAWAQGGGVSAAMAAGQVGERADGYLGVRGSVSDAVKAEVEQINIKRRALYTSRAQERGVAVEAIAAATACQAMQRVGVGQAYNLGGGWAVRGAGDAAPKPANCP</sequence>
<keyword evidence="1" id="KW-0732">Signal</keyword>
<dbReference type="EMBL" id="BBWU01000001">
    <property type="protein sequence ID" value="GAO37965.1"/>
    <property type="molecule type" value="Genomic_DNA"/>
</dbReference>